<dbReference type="EMBL" id="CM016553">
    <property type="protein sequence ID" value="TKW31177.1"/>
    <property type="molecule type" value="Genomic_DNA"/>
</dbReference>
<evidence type="ECO:0000256" key="2">
    <source>
        <dbReference type="ARBA" id="ARBA00009416"/>
    </source>
</evidence>
<dbReference type="Gramene" id="TKW31177">
    <property type="protein sequence ID" value="TKW31177"/>
    <property type="gene ID" value="SEVIR_2G087800v2"/>
</dbReference>
<dbReference type="InterPro" id="IPR047091">
    <property type="entry name" value="EIN3-like_DNA-bd"/>
</dbReference>
<dbReference type="PANTHER" id="PTHR33305:SF55">
    <property type="entry name" value="OS07G0272500 PROTEIN"/>
    <property type="match status" value="1"/>
</dbReference>
<organism evidence="7 8">
    <name type="scientific">Setaria viridis</name>
    <name type="common">Green bristlegrass</name>
    <name type="synonym">Setaria italica subsp. viridis</name>
    <dbReference type="NCBI Taxonomy" id="4556"/>
    <lineage>
        <taxon>Eukaryota</taxon>
        <taxon>Viridiplantae</taxon>
        <taxon>Streptophyta</taxon>
        <taxon>Embryophyta</taxon>
        <taxon>Tracheophyta</taxon>
        <taxon>Spermatophyta</taxon>
        <taxon>Magnoliopsida</taxon>
        <taxon>Liliopsida</taxon>
        <taxon>Poales</taxon>
        <taxon>Poaceae</taxon>
        <taxon>PACMAD clade</taxon>
        <taxon>Panicoideae</taxon>
        <taxon>Panicodae</taxon>
        <taxon>Paniceae</taxon>
        <taxon>Cenchrinae</taxon>
        <taxon>Setaria</taxon>
    </lineage>
</organism>
<evidence type="ECO:0000256" key="4">
    <source>
        <dbReference type="ARBA" id="ARBA00023242"/>
    </source>
</evidence>
<dbReference type="Proteomes" id="UP000298652">
    <property type="component" value="Chromosome 2"/>
</dbReference>
<accession>A0A4U6W1G0</accession>
<dbReference type="PANTHER" id="PTHR33305">
    <property type="entry name" value="ETHYLENE INSENSITIVE 3-LIKE 2 PROTEIN"/>
    <property type="match status" value="1"/>
</dbReference>
<dbReference type="Pfam" id="PF04873">
    <property type="entry name" value="EIN3_DNA-bd"/>
    <property type="match status" value="1"/>
</dbReference>
<proteinExistence type="inferred from homology"/>
<dbReference type="GO" id="GO:0005634">
    <property type="term" value="C:nucleus"/>
    <property type="evidence" value="ECO:0007669"/>
    <property type="project" value="UniProtKB-SubCell"/>
</dbReference>
<feature type="domain" description="Ethylene insensitive 3-like DNA-binding" evidence="6">
    <location>
        <begin position="61"/>
        <end position="187"/>
    </location>
</feature>
<protein>
    <recommendedName>
        <fullName evidence="6">Ethylene insensitive 3-like DNA-binding domain-containing protein</fullName>
    </recommendedName>
</protein>
<evidence type="ECO:0000259" key="6">
    <source>
        <dbReference type="Pfam" id="PF04873"/>
    </source>
</evidence>
<evidence type="ECO:0000313" key="8">
    <source>
        <dbReference type="Proteomes" id="UP000298652"/>
    </source>
</evidence>
<evidence type="ECO:0000256" key="3">
    <source>
        <dbReference type="ARBA" id="ARBA00022745"/>
    </source>
</evidence>
<dbReference type="InterPro" id="IPR023278">
    <property type="entry name" value="Ethylene_insens-like_DNA-bd"/>
</dbReference>
<dbReference type="Gene3D" id="1.10.3180.10">
    <property type="entry name" value="DNA-binding domain of EIN3-like"/>
    <property type="match status" value="1"/>
</dbReference>
<evidence type="ECO:0000256" key="5">
    <source>
        <dbReference type="SAM" id="MobiDB-lite"/>
    </source>
</evidence>
<keyword evidence="8" id="KW-1185">Reference proteome</keyword>
<evidence type="ECO:0000313" key="7">
    <source>
        <dbReference type="EMBL" id="TKW31177.1"/>
    </source>
</evidence>
<dbReference type="GO" id="GO:0009873">
    <property type="term" value="P:ethylene-activated signaling pathway"/>
    <property type="evidence" value="ECO:0007669"/>
    <property type="project" value="UniProtKB-KW"/>
</dbReference>
<dbReference type="GO" id="GO:0003677">
    <property type="term" value="F:DNA binding"/>
    <property type="evidence" value="ECO:0007669"/>
    <property type="project" value="TreeGrafter"/>
</dbReference>
<evidence type="ECO:0000256" key="1">
    <source>
        <dbReference type="ARBA" id="ARBA00004123"/>
    </source>
</evidence>
<dbReference type="InterPro" id="IPR006957">
    <property type="entry name" value="EIN3"/>
</dbReference>
<comment type="similarity">
    <text evidence="2">Belongs to the EIN3 family.</text>
</comment>
<keyword evidence="4" id="KW-0539">Nucleus</keyword>
<name>A0A4U6W1G0_SETVI</name>
<dbReference type="AlphaFoldDB" id="A0A4U6W1G0"/>
<dbReference type="GO" id="GO:0003700">
    <property type="term" value="F:DNA-binding transcription factor activity"/>
    <property type="evidence" value="ECO:0007669"/>
    <property type="project" value="InterPro"/>
</dbReference>
<keyword evidence="3" id="KW-0936">Ethylene signaling pathway</keyword>
<dbReference type="OMA" id="WWCDNDE"/>
<comment type="subcellular location">
    <subcellularLocation>
        <location evidence="1">Nucleus</location>
    </subcellularLocation>
</comment>
<feature type="region of interest" description="Disordered" evidence="5">
    <location>
        <begin position="268"/>
        <end position="299"/>
    </location>
</feature>
<gene>
    <name evidence="7" type="ORF">SEVIR_2G087800v2</name>
</gene>
<dbReference type="SUPFAM" id="SSF116768">
    <property type="entry name" value="DNA-binding domain of EIN3-like"/>
    <property type="match status" value="1"/>
</dbReference>
<feature type="region of interest" description="Disordered" evidence="5">
    <location>
        <begin position="208"/>
        <end position="230"/>
    </location>
</feature>
<sequence>MAGVNGAALHWSTAATLGAAGQAVAALPLSAIAGVNGPAAAPLVVGPMLIGPPAPAVGLPLAVALDRIKNNALGAMLSALMLSCDPPVGQRQGWTGAPPPWWPTAAEDWWGPEVVAHLNTMPAHTPVPFAPAYKLKKVQKVGVLVAVVKHLSPDFDGISEKVEVSQNAKAKLTAEEKNLWKSALENEAARHKSGSVPMVPVFNFVLQQQQQQAPPPPPPHGDGHRLAPIGGATTENVVRGGVAVAAADGREQQVVNVNLAGASVTAPAGDGGQAVAAAETEQHGDGALHGGAMAADGGSEKPVDIPGDDGVPLLGDDVHQVAAEPEQQGLINISDAAAADMDQLLNDMLAPYQMQQVAVEEAPEARPWYVEEDMSSFFDDFEVPGVTPHPYYY</sequence>
<reference evidence="7" key="1">
    <citation type="submission" date="2019-03" db="EMBL/GenBank/DDBJ databases">
        <title>WGS assembly of Setaria viridis.</title>
        <authorList>
            <person name="Huang P."/>
            <person name="Jenkins J."/>
            <person name="Grimwood J."/>
            <person name="Barry K."/>
            <person name="Healey A."/>
            <person name="Mamidi S."/>
            <person name="Sreedasyam A."/>
            <person name="Shu S."/>
            <person name="Feldman M."/>
            <person name="Wu J."/>
            <person name="Yu Y."/>
            <person name="Chen C."/>
            <person name="Johnson J."/>
            <person name="Rokhsar D."/>
            <person name="Baxter I."/>
            <person name="Schmutz J."/>
            <person name="Brutnell T."/>
            <person name="Kellogg E."/>
        </authorList>
    </citation>
    <scope>NUCLEOTIDE SEQUENCE [LARGE SCALE GENOMIC DNA]</scope>
</reference>